<dbReference type="OrthoDB" id="415822at2759"/>
<comment type="caution">
    <text evidence="2">The sequence shown here is derived from an EMBL/GenBank/DDBJ whole genome shotgun (WGS) entry which is preliminary data.</text>
</comment>
<dbReference type="CDD" id="cd01650">
    <property type="entry name" value="RT_nLTR_like"/>
    <property type="match status" value="1"/>
</dbReference>
<dbReference type="SUPFAM" id="SSF56672">
    <property type="entry name" value="DNA/RNA polymerases"/>
    <property type="match status" value="1"/>
</dbReference>
<accession>A0A821UQV9</accession>
<dbReference type="PANTHER" id="PTHR19446">
    <property type="entry name" value="REVERSE TRANSCRIPTASES"/>
    <property type="match status" value="1"/>
</dbReference>
<dbReference type="SUPFAM" id="SSF56219">
    <property type="entry name" value="DNase I-like"/>
    <property type="match status" value="1"/>
</dbReference>
<dbReference type="GO" id="GO:0003824">
    <property type="term" value="F:catalytic activity"/>
    <property type="evidence" value="ECO:0007669"/>
    <property type="project" value="InterPro"/>
</dbReference>
<sequence length="982" mass="109558">MAQWSINVAIMSEPYISDLRTVSQRQNWIVDREGLAAVILDNDRVALSGPHRKGRGCVAVRVSENLVVISAYCSPNKTLIEFERFLVEIGALVDWARPHDIIVAGDFNAKSAAWGTVDDRGRGRALLRWAAMYNLTVLNKGSEHTCVRRAGGSIVDVTFASSCLARRVEDWEVMTKVETLSDHRYIQFRIPPLSCIAPARQDLIPSEIGPRWSLRSLDRVVFEEATIVKSWCSGPIRNADIENEVRWYTRALADLSDVSMSRVRVLRPRNGVYWWSDELAVLRSFCVRSRRVFTRYRRRPQTRRSQDEEERLYVAYQAAKRDLRVAMARAKEEAWNGFLNTLQEDPWGRPFRLVMSKLRPRAPPLTSSMQPSLLDSVVATLFPGGNGRTPAQAHPCSIPGEESMRVTREELDAALAKVVAKNTAPGPDGLHGRVWALALKDEEMAWRFCGLLTRIMQKGEFPSAWKTGKLVLIKKPSKAETSPSAYRPIICTVPSLDSGVRGQLCAEVREISEETTEQGGVAMAVSLDIANAFNTIPHEAILRGLVHHGIPLYLRRLVESYLLNRRIVFPGRDAWRCYRVTCGVPQGSVLGPLLWNIGYNCILQASLPLGVRVICYADDTLVVASGGTYVEASRRVTAGVAQVVAQIRRLGLRVALEKSEAICFHGPRRAPPAGAHIVVAGVSIEVGKSLKYLGLVLDSRWTFRSHFAALAPKLTATSLALSRIMPNLGGPSEGCRQLYSCVVKSQALYGCPVWADKLSRKNKQLLRRAQKSILIRVARAYRTVSYDAVCLIAGSAPWHLEATALADVYWRRADAREAGAEPATETIRSWRLDACQRVILDWRAEFDGAQMGRYTVSAILPVLNEWLERKRGSLTFRLVQVISGHGCFGKYLHRIRREPTSACHHCQELVDDAAHTLAACPAWAEERRNLVAAFGTDLSLSTIIKKAVADLEKWTVLSTYCGVVMLCKEQAERAREVYVESS</sequence>
<dbReference type="Pfam" id="PF00078">
    <property type="entry name" value="RVT_1"/>
    <property type="match status" value="1"/>
</dbReference>
<dbReference type="Pfam" id="PF14529">
    <property type="entry name" value="Exo_endo_phos_2"/>
    <property type="match status" value="1"/>
</dbReference>
<dbReference type="Proteomes" id="UP000663880">
    <property type="component" value="Unassembled WGS sequence"/>
</dbReference>
<organism evidence="2 3">
    <name type="scientific">Pieris macdunnoughi</name>
    <dbReference type="NCBI Taxonomy" id="345717"/>
    <lineage>
        <taxon>Eukaryota</taxon>
        <taxon>Metazoa</taxon>
        <taxon>Ecdysozoa</taxon>
        <taxon>Arthropoda</taxon>
        <taxon>Hexapoda</taxon>
        <taxon>Insecta</taxon>
        <taxon>Pterygota</taxon>
        <taxon>Neoptera</taxon>
        <taxon>Endopterygota</taxon>
        <taxon>Lepidoptera</taxon>
        <taxon>Glossata</taxon>
        <taxon>Ditrysia</taxon>
        <taxon>Papilionoidea</taxon>
        <taxon>Pieridae</taxon>
        <taxon>Pierinae</taxon>
        <taxon>Pieris</taxon>
    </lineage>
</organism>
<proteinExistence type="predicted"/>
<dbReference type="PROSITE" id="PS50878">
    <property type="entry name" value="RT_POL"/>
    <property type="match status" value="1"/>
</dbReference>
<evidence type="ECO:0000313" key="2">
    <source>
        <dbReference type="EMBL" id="CAF4894555.1"/>
    </source>
</evidence>
<dbReference type="AlphaFoldDB" id="A0A821UQV9"/>
<dbReference type="InterPro" id="IPR000477">
    <property type="entry name" value="RT_dom"/>
</dbReference>
<reference evidence="2" key="1">
    <citation type="submission" date="2021-02" db="EMBL/GenBank/DDBJ databases">
        <authorList>
            <person name="Steward A R."/>
        </authorList>
    </citation>
    <scope>NUCLEOTIDE SEQUENCE</scope>
</reference>
<protein>
    <recommendedName>
        <fullName evidence="1">Reverse transcriptase domain-containing protein</fullName>
    </recommendedName>
</protein>
<evidence type="ECO:0000313" key="3">
    <source>
        <dbReference type="Proteomes" id="UP000663880"/>
    </source>
</evidence>
<dbReference type="InterPro" id="IPR043502">
    <property type="entry name" value="DNA/RNA_pol_sf"/>
</dbReference>
<dbReference type="InterPro" id="IPR005135">
    <property type="entry name" value="Endo/exonuclease/phosphatase"/>
</dbReference>
<dbReference type="CDD" id="cd09077">
    <property type="entry name" value="R1-I-EN"/>
    <property type="match status" value="1"/>
</dbReference>
<dbReference type="GO" id="GO:0071897">
    <property type="term" value="P:DNA biosynthetic process"/>
    <property type="evidence" value="ECO:0007669"/>
    <property type="project" value="UniProtKB-ARBA"/>
</dbReference>
<feature type="domain" description="Reverse transcriptase" evidence="1">
    <location>
        <begin position="454"/>
        <end position="697"/>
    </location>
</feature>
<keyword evidence="3" id="KW-1185">Reference proteome</keyword>
<dbReference type="EMBL" id="CAJOBZ010000032">
    <property type="protein sequence ID" value="CAF4894555.1"/>
    <property type="molecule type" value="Genomic_DNA"/>
</dbReference>
<gene>
    <name evidence="2" type="ORF">PMACD_LOCUS10769</name>
</gene>
<name>A0A821UQV9_9NEOP</name>
<dbReference type="InterPro" id="IPR036691">
    <property type="entry name" value="Endo/exonu/phosph_ase_sf"/>
</dbReference>
<dbReference type="Gene3D" id="3.60.10.10">
    <property type="entry name" value="Endonuclease/exonuclease/phosphatase"/>
    <property type="match status" value="1"/>
</dbReference>
<evidence type="ECO:0000259" key="1">
    <source>
        <dbReference type="PROSITE" id="PS50878"/>
    </source>
</evidence>